<dbReference type="EMBL" id="JBHUFZ010000005">
    <property type="protein sequence ID" value="MFD1888988.1"/>
    <property type="molecule type" value="Genomic_DNA"/>
</dbReference>
<feature type="compositionally biased region" description="Polar residues" evidence="1">
    <location>
        <begin position="1"/>
        <end position="12"/>
    </location>
</feature>
<evidence type="ECO:0000313" key="3">
    <source>
        <dbReference type="EMBL" id="MFD1888988.1"/>
    </source>
</evidence>
<evidence type="ECO:0000256" key="2">
    <source>
        <dbReference type="SAM" id="Phobius"/>
    </source>
</evidence>
<name>A0ABW4RRP7_9ACTN</name>
<dbReference type="RefSeq" id="WP_343874966.1">
    <property type="nucleotide sequence ID" value="NZ_BAAAIX010000028.1"/>
</dbReference>
<keyword evidence="4" id="KW-1185">Reference proteome</keyword>
<feature type="region of interest" description="Disordered" evidence="1">
    <location>
        <begin position="1"/>
        <end position="46"/>
    </location>
</feature>
<protein>
    <submittedName>
        <fullName evidence="3">Uncharacterized protein</fullName>
    </submittedName>
</protein>
<keyword evidence="2" id="KW-0472">Membrane</keyword>
<evidence type="ECO:0000256" key="1">
    <source>
        <dbReference type="SAM" id="MobiDB-lite"/>
    </source>
</evidence>
<keyword evidence="2" id="KW-1133">Transmembrane helix</keyword>
<organism evidence="3 4">
    <name type="scientific">Luteococcus peritonei</name>
    <dbReference type="NCBI Taxonomy" id="88874"/>
    <lineage>
        <taxon>Bacteria</taxon>
        <taxon>Bacillati</taxon>
        <taxon>Actinomycetota</taxon>
        <taxon>Actinomycetes</taxon>
        <taxon>Propionibacteriales</taxon>
        <taxon>Propionibacteriaceae</taxon>
        <taxon>Luteococcus</taxon>
    </lineage>
</organism>
<sequence length="127" mass="13293">MSATLTARSTVTPVKHRRRRESLRGPVARPQAATAPLARPAQPAGPVVAGRPIELVLAPRTATRAHAAAQPMGPVRLTDRGLLAVMVLLAVLTVATVTVGLVAFFGVSNAPLEQQPAQQDVSIALQR</sequence>
<gene>
    <name evidence="3" type="ORF">ACFSCS_02160</name>
</gene>
<accession>A0ABW4RRP7</accession>
<proteinExistence type="predicted"/>
<dbReference type="Proteomes" id="UP001597326">
    <property type="component" value="Unassembled WGS sequence"/>
</dbReference>
<reference evidence="4" key="1">
    <citation type="journal article" date="2019" name="Int. J. Syst. Evol. Microbiol.">
        <title>The Global Catalogue of Microorganisms (GCM) 10K type strain sequencing project: providing services to taxonomists for standard genome sequencing and annotation.</title>
        <authorList>
            <consortium name="The Broad Institute Genomics Platform"/>
            <consortium name="The Broad Institute Genome Sequencing Center for Infectious Disease"/>
            <person name="Wu L."/>
            <person name="Ma J."/>
        </authorList>
    </citation>
    <scope>NUCLEOTIDE SEQUENCE [LARGE SCALE GENOMIC DNA]</scope>
    <source>
        <strain evidence="4">CAIM 431</strain>
    </source>
</reference>
<keyword evidence="2" id="KW-0812">Transmembrane</keyword>
<comment type="caution">
    <text evidence="3">The sequence shown here is derived from an EMBL/GenBank/DDBJ whole genome shotgun (WGS) entry which is preliminary data.</text>
</comment>
<feature type="transmembrane region" description="Helical" evidence="2">
    <location>
        <begin position="82"/>
        <end position="107"/>
    </location>
</feature>
<evidence type="ECO:0000313" key="4">
    <source>
        <dbReference type="Proteomes" id="UP001597326"/>
    </source>
</evidence>